<proteinExistence type="predicted"/>
<reference evidence="1 3" key="1">
    <citation type="journal article" date="2019" name="Sci. Rep.">
        <title>Orb-weaving spider Araneus ventricosus genome elucidates the spidroin gene catalogue.</title>
        <authorList>
            <person name="Kono N."/>
            <person name="Nakamura H."/>
            <person name="Ohtoshi R."/>
            <person name="Moran D.A.P."/>
            <person name="Shinohara A."/>
            <person name="Yoshida Y."/>
            <person name="Fujiwara M."/>
            <person name="Mori M."/>
            <person name="Tomita M."/>
            <person name="Arakawa K."/>
        </authorList>
    </citation>
    <scope>NUCLEOTIDE SEQUENCE [LARGE SCALE GENOMIC DNA]</scope>
</reference>
<dbReference type="EMBL" id="BGPR01042551">
    <property type="protein sequence ID" value="GBO18989.1"/>
    <property type="molecule type" value="Genomic_DNA"/>
</dbReference>
<dbReference type="AlphaFoldDB" id="A0A4Y2V4J2"/>
<keyword evidence="3" id="KW-1185">Reference proteome</keyword>
<name>A0A4Y2V4J2_ARAVE</name>
<sequence length="55" mass="6263">MPDGKSHLNMAALCWMEVDNVPPQVYQYISEKKDIKEALKCEKILYPDGSIHVSV</sequence>
<dbReference type="EMBL" id="BGPR01042548">
    <property type="protein sequence ID" value="GBO18986.1"/>
    <property type="molecule type" value="Genomic_DNA"/>
</dbReference>
<dbReference type="Proteomes" id="UP000499080">
    <property type="component" value="Unassembled WGS sequence"/>
</dbReference>
<feature type="non-terminal residue" evidence="1">
    <location>
        <position position="55"/>
    </location>
</feature>
<comment type="caution">
    <text evidence="1">The sequence shown here is derived from an EMBL/GenBank/DDBJ whole genome shotgun (WGS) entry which is preliminary data.</text>
</comment>
<gene>
    <name evidence="2" type="ORF">AVEN_178866_1</name>
    <name evidence="1" type="ORF">AVEN_79220_1</name>
</gene>
<evidence type="ECO:0000313" key="2">
    <source>
        <dbReference type="EMBL" id="GBO18989.1"/>
    </source>
</evidence>
<evidence type="ECO:0000313" key="1">
    <source>
        <dbReference type="EMBL" id="GBO18986.1"/>
    </source>
</evidence>
<organism evidence="1 3">
    <name type="scientific">Araneus ventricosus</name>
    <name type="common">Orbweaver spider</name>
    <name type="synonym">Epeira ventricosa</name>
    <dbReference type="NCBI Taxonomy" id="182803"/>
    <lineage>
        <taxon>Eukaryota</taxon>
        <taxon>Metazoa</taxon>
        <taxon>Ecdysozoa</taxon>
        <taxon>Arthropoda</taxon>
        <taxon>Chelicerata</taxon>
        <taxon>Arachnida</taxon>
        <taxon>Araneae</taxon>
        <taxon>Araneomorphae</taxon>
        <taxon>Entelegynae</taxon>
        <taxon>Araneoidea</taxon>
        <taxon>Araneidae</taxon>
        <taxon>Araneus</taxon>
    </lineage>
</organism>
<protein>
    <submittedName>
        <fullName evidence="1">Uncharacterized protein</fullName>
    </submittedName>
</protein>
<accession>A0A4Y2V4J2</accession>
<evidence type="ECO:0000313" key="3">
    <source>
        <dbReference type="Proteomes" id="UP000499080"/>
    </source>
</evidence>